<proteinExistence type="inferred from homology"/>
<dbReference type="GO" id="GO:0006352">
    <property type="term" value="P:DNA-templated transcription initiation"/>
    <property type="evidence" value="ECO:0007669"/>
    <property type="project" value="InterPro"/>
</dbReference>
<dbReference type="EMBL" id="PYAW01000005">
    <property type="protein sequence ID" value="PSL44875.1"/>
    <property type="molecule type" value="Genomic_DNA"/>
</dbReference>
<dbReference type="PANTHER" id="PTHR43133:SF46">
    <property type="entry name" value="RNA POLYMERASE SIGMA-70 FACTOR ECF SUBFAMILY"/>
    <property type="match status" value="1"/>
</dbReference>
<dbReference type="InterPro" id="IPR013325">
    <property type="entry name" value="RNA_pol_sigma_r2"/>
</dbReference>
<evidence type="ECO:0000256" key="1">
    <source>
        <dbReference type="ARBA" id="ARBA00010641"/>
    </source>
</evidence>
<dbReference type="OrthoDB" id="9150024at2"/>
<evidence type="ECO:0000313" key="7">
    <source>
        <dbReference type="Proteomes" id="UP000240971"/>
    </source>
</evidence>
<reference evidence="6 7" key="1">
    <citation type="submission" date="2018-03" db="EMBL/GenBank/DDBJ databases">
        <title>Genomic Encyclopedia of Archaeal and Bacterial Type Strains, Phase II (KMG-II): from individual species to whole genera.</title>
        <authorList>
            <person name="Goeker M."/>
        </authorList>
    </citation>
    <scope>NUCLEOTIDE SEQUENCE [LARGE SCALE GENOMIC DNA]</scope>
    <source>
        <strain evidence="6 7">DSM 24859</strain>
    </source>
</reference>
<dbReference type="PANTHER" id="PTHR43133">
    <property type="entry name" value="RNA POLYMERASE ECF-TYPE SIGMA FACTO"/>
    <property type="match status" value="1"/>
</dbReference>
<keyword evidence="3" id="KW-0731">Sigma factor</keyword>
<dbReference type="RefSeq" id="WP_106530306.1">
    <property type="nucleotide sequence ID" value="NZ_PYAW01000005.1"/>
</dbReference>
<comment type="caution">
    <text evidence="6">The sequence shown here is derived from an EMBL/GenBank/DDBJ whole genome shotgun (WGS) entry which is preliminary data.</text>
</comment>
<sequence>MFYPEYKPQSTENGHSRDYEKDYAGFWHEMKQDNEQGLYKIYHEVYDNLYHYGVSVVLDKAMVKEAINDVFVEIWQKRHQLEMPGNIKGYLFICFKRRLYKILTKHNKSVARQESMLFKEPEERSYEEVLIRQETDQQVKEKLERMLDLLTWRQKEFIRLRFYDNLSIEEIAAKTAATPRTIYNTIHNALVRIREVYTDASFIALLLLLIDIEKNS</sequence>
<organism evidence="6 7">
    <name type="scientific">Chitinophaga niastensis</name>
    <dbReference type="NCBI Taxonomy" id="536980"/>
    <lineage>
        <taxon>Bacteria</taxon>
        <taxon>Pseudomonadati</taxon>
        <taxon>Bacteroidota</taxon>
        <taxon>Chitinophagia</taxon>
        <taxon>Chitinophagales</taxon>
        <taxon>Chitinophagaceae</taxon>
        <taxon>Chitinophaga</taxon>
    </lineage>
</organism>
<keyword evidence="2" id="KW-0805">Transcription regulation</keyword>
<dbReference type="Gene3D" id="1.10.1740.10">
    <property type="match status" value="1"/>
</dbReference>
<dbReference type="AlphaFoldDB" id="A0A2P8HF97"/>
<dbReference type="SUPFAM" id="SSF88946">
    <property type="entry name" value="Sigma2 domain of RNA polymerase sigma factors"/>
    <property type="match status" value="1"/>
</dbReference>
<dbReference type="InterPro" id="IPR039425">
    <property type="entry name" value="RNA_pol_sigma-70-like"/>
</dbReference>
<dbReference type="InterPro" id="IPR036388">
    <property type="entry name" value="WH-like_DNA-bd_sf"/>
</dbReference>
<dbReference type="CDD" id="cd06171">
    <property type="entry name" value="Sigma70_r4"/>
    <property type="match status" value="1"/>
</dbReference>
<name>A0A2P8HF97_CHINA</name>
<evidence type="ECO:0000259" key="5">
    <source>
        <dbReference type="Pfam" id="PF08281"/>
    </source>
</evidence>
<dbReference type="Pfam" id="PF08281">
    <property type="entry name" value="Sigma70_r4_2"/>
    <property type="match status" value="1"/>
</dbReference>
<evidence type="ECO:0000256" key="2">
    <source>
        <dbReference type="ARBA" id="ARBA00023015"/>
    </source>
</evidence>
<feature type="domain" description="RNA polymerase sigma factor 70 region 4 type 2" evidence="5">
    <location>
        <begin position="141"/>
        <end position="192"/>
    </location>
</feature>
<dbReference type="GO" id="GO:0016987">
    <property type="term" value="F:sigma factor activity"/>
    <property type="evidence" value="ECO:0007669"/>
    <property type="project" value="UniProtKB-KW"/>
</dbReference>
<keyword evidence="7" id="KW-1185">Reference proteome</keyword>
<dbReference type="SUPFAM" id="SSF88659">
    <property type="entry name" value="Sigma3 and sigma4 domains of RNA polymerase sigma factors"/>
    <property type="match status" value="1"/>
</dbReference>
<gene>
    <name evidence="6" type="ORF">CLV51_105248</name>
</gene>
<protein>
    <submittedName>
        <fullName evidence="6">RNA polymerase sigma-70 factor (ECF subfamily)</fullName>
    </submittedName>
</protein>
<dbReference type="Proteomes" id="UP000240971">
    <property type="component" value="Unassembled WGS sequence"/>
</dbReference>
<dbReference type="Gene3D" id="1.10.10.10">
    <property type="entry name" value="Winged helix-like DNA-binding domain superfamily/Winged helix DNA-binding domain"/>
    <property type="match status" value="1"/>
</dbReference>
<dbReference type="InterPro" id="IPR013324">
    <property type="entry name" value="RNA_pol_sigma_r3/r4-like"/>
</dbReference>
<dbReference type="NCBIfam" id="TIGR02937">
    <property type="entry name" value="sigma70-ECF"/>
    <property type="match status" value="1"/>
</dbReference>
<dbReference type="InterPro" id="IPR014284">
    <property type="entry name" value="RNA_pol_sigma-70_dom"/>
</dbReference>
<dbReference type="InterPro" id="IPR013249">
    <property type="entry name" value="RNA_pol_sigma70_r4_t2"/>
</dbReference>
<accession>A0A2P8HF97</accession>
<dbReference type="GO" id="GO:0003677">
    <property type="term" value="F:DNA binding"/>
    <property type="evidence" value="ECO:0007669"/>
    <property type="project" value="InterPro"/>
</dbReference>
<evidence type="ECO:0000256" key="3">
    <source>
        <dbReference type="ARBA" id="ARBA00023082"/>
    </source>
</evidence>
<keyword evidence="4" id="KW-0804">Transcription</keyword>
<evidence type="ECO:0000256" key="4">
    <source>
        <dbReference type="ARBA" id="ARBA00023163"/>
    </source>
</evidence>
<evidence type="ECO:0000313" key="6">
    <source>
        <dbReference type="EMBL" id="PSL44875.1"/>
    </source>
</evidence>
<comment type="similarity">
    <text evidence="1">Belongs to the sigma-70 factor family. ECF subfamily.</text>
</comment>